<gene>
    <name evidence="13" type="ORF">I6U50_15295</name>
</gene>
<evidence type="ECO:0000256" key="8">
    <source>
        <dbReference type="ARBA" id="ARBA00023136"/>
    </source>
</evidence>
<evidence type="ECO:0000256" key="5">
    <source>
        <dbReference type="ARBA" id="ARBA00022692"/>
    </source>
</evidence>
<dbReference type="InterPro" id="IPR039426">
    <property type="entry name" value="TonB-dep_rcpt-like"/>
</dbReference>
<keyword evidence="13" id="KW-0675">Receptor</keyword>
<name>A0ABS0TMD8_9FLAO</name>
<keyword evidence="14" id="KW-1185">Reference proteome</keyword>
<dbReference type="SUPFAM" id="SSF56935">
    <property type="entry name" value="Porins"/>
    <property type="match status" value="1"/>
</dbReference>
<feature type="domain" description="Secretin/TonB short N-terminal" evidence="12">
    <location>
        <begin position="66"/>
        <end position="117"/>
    </location>
</feature>
<dbReference type="Proteomes" id="UP000635665">
    <property type="component" value="Unassembled WGS sequence"/>
</dbReference>
<dbReference type="Gene3D" id="2.170.130.10">
    <property type="entry name" value="TonB-dependent receptor, plug domain"/>
    <property type="match status" value="1"/>
</dbReference>
<dbReference type="Gene3D" id="2.60.40.1120">
    <property type="entry name" value="Carboxypeptidase-like, regulatory domain"/>
    <property type="match status" value="1"/>
</dbReference>
<reference evidence="13 14" key="1">
    <citation type="submission" date="2020-12" db="EMBL/GenBank/DDBJ databases">
        <title>Salegentibacter orientalis sp. nov., isolated from costal sediment.</title>
        <authorList>
            <person name="Lian F.-B."/>
        </authorList>
    </citation>
    <scope>NUCLEOTIDE SEQUENCE [LARGE SCALE GENOMIC DNA]</scope>
    <source>
        <strain evidence="13 14">F60176</strain>
    </source>
</reference>
<comment type="subcellular location">
    <subcellularLocation>
        <location evidence="1 10">Cell outer membrane</location>
        <topology evidence="1 10">Multi-pass membrane protein</topology>
    </subcellularLocation>
</comment>
<evidence type="ECO:0000256" key="11">
    <source>
        <dbReference type="RuleBase" id="RU003357"/>
    </source>
</evidence>
<dbReference type="Pfam" id="PF07715">
    <property type="entry name" value="Plug"/>
    <property type="match status" value="1"/>
</dbReference>
<comment type="caution">
    <text evidence="13">The sequence shown here is derived from an EMBL/GenBank/DDBJ whole genome shotgun (WGS) entry which is preliminary data.</text>
</comment>
<keyword evidence="6" id="KW-0408">Iron</keyword>
<proteinExistence type="inferred from homology"/>
<evidence type="ECO:0000313" key="13">
    <source>
        <dbReference type="EMBL" id="MBI6121391.1"/>
    </source>
</evidence>
<dbReference type="NCBIfam" id="TIGR04057">
    <property type="entry name" value="SusC_RagA_signa"/>
    <property type="match status" value="1"/>
</dbReference>
<evidence type="ECO:0000256" key="10">
    <source>
        <dbReference type="PROSITE-ProRule" id="PRU01360"/>
    </source>
</evidence>
<evidence type="ECO:0000259" key="12">
    <source>
        <dbReference type="SMART" id="SM00965"/>
    </source>
</evidence>
<protein>
    <submittedName>
        <fullName evidence="13">TonB-dependent receptor</fullName>
    </submittedName>
</protein>
<dbReference type="InterPro" id="IPR008969">
    <property type="entry name" value="CarboxyPept-like_regulatory"/>
</dbReference>
<dbReference type="PROSITE" id="PS52016">
    <property type="entry name" value="TONB_DEPENDENT_REC_3"/>
    <property type="match status" value="1"/>
</dbReference>
<comment type="similarity">
    <text evidence="10 11">Belongs to the TonB-dependent receptor family.</text>
</comment>
<evidence type="ECO:0000256" key="3">
    <source>
        <dbReference type="ARBA" id="ARBA00022452"/>
    </source>
</evidence>
<sequence>MKKILALFGATEPKCKRLSLKLSFLFFMLSLFPINANTYGQEKVSIHLEKVSLAQVFEEIEAKTSYNIFYENSIIDLERKVSLDVSNQEVETVLEMLFKNTAINFEILKEQIILTKKDIPLKSSSREPQSQQREISGKVLDEKGVPLLGATITVKGMNRGTTANFDGEFSLAVPNEAVLNISFVGYKSKEVEITDKNFYEITLQADLGNLNEVVVVGYGTTERQNLTGAVSTVNMENIRMQSPNINLDHALQGQIPGVYVSGATGQPGAPARIRIRGTTSLQGSNQPLYVIDGIPVVPNSNIPVGGREGQGLGGVLEAQGLNTPIGNINANDIASITVLKDASAGAIYGSRAANGVIIIETKSGNFSQAPRFNIDYSLSSQEAKTLDVLNAEQFKAITTTAVENGILDNSYTRNVLDGSYFGNANTNWEEVLSPSSSVISNFNLSVQGGSENTRYFSAIGANTQEGAFEGSNFDRYSFKLNLDTKVNNALNIGVQSSISYTNQDALDRSLIDRMYTFRPDLPIFDTDGNYSFSSGYASESPAALAQATNNNQTLLLLTSLFAELEITDGLTAKSLIALNYNDGSQASFYPKFTFRGGWSSFTGEGDGYAQQSSSKFSNLMWENTLRYDKVFHEVHQINTVIGASFEQNKTSLLKGWGTGYFNDVLTNISSATVSRDASSNKTAYGLESYFGRFNYNFDSRYLLSLSARVDGSSKFAKENTHAFFPAAAVGWRLSEEAFLKNSNTVNELKLRTSWGVTGQQDFSPYQWRTLYATDDYGDMPAIVLNQLGNDRLKWERSKQFDLGVDYSLFDDRLSGTIGYYEKNTEDAIFTAISPGSTGFSSVQANVGNTSNKGVEFEINADIIRSDDFNWRLGLNANKNRNKLTEISDDFKDEDGFVSGFGGGGLLREGSPIGLIYGYVSEGIFQEQSEIDGLNANSPTGIYQEAGTSPGDLRFADLNNDGVVNAQDQEVIGDTQPDFFGGFTNTFSYKGFSLTTLFNFSVGNDLHWFNQARSINFANSYFGENKTTEVLNAWTPENPTNQPRAVYGDPNNNDRISSYYVYDASFLRLKTVNLQYVFSKEALNKFGFVNSATIYVTGQNLLTFTNYPGADPEASNLYNNDISAGRDNNRYPISRVFTAGVKIGF</sequence>
<dbReference type="InterPro" id="IPR036942">
    <property type="entry name" value="Beta-barrel_TonB_sf"/>
</dbReference>
<dbReference type="InterPro" id="IPR000531">
    <property type="entry name" value="Beta-barrel_TonB"/>
</dbReference>
<keyword evidence="4" id="KW-0406">Ion transport</keyword>
<dbReference type="InterPro" id="IPR012910">
    <property type="entry name" value="Plug_dom"/>
</dbReference>
<evidence type="ECO:0000256" key="7">
    <source>
        <dbReference type="ARBA" id="ARBA00023077"/>
    </source>
</evidence>
<dbReference type="InterPro" id="IPR037066">
    <property type="entry name" value="Plug_dom_sf"/>
</dbReference>
<keyword evidence="4" id="KW-0410">Iron transport</keyword>
<dbReference type="InterPro" id="IPR023997">
    <property type="entry name" value="TonB-dep_OMP_SusC/RagA_CS"/>
</dbReference>
<dbReference type="Gene3D" id="2.40.170.20">
    <property type="entry name" value="TonB-dependent receptor, beta-barrel domain"/>
    <property type="match status" value="1"/>
</dbReference>
<keyword evidence="9 10" id="KW-0998">Cell outer membrane</keyword>
<dbReference type="RefSeq" id="WP_198639487.1">
    <property type="nucleotide sequence ID" value="NZ_JAEHNY010000017.1"/>
</dbReference>
<keyword evidence="2 10" id="KW-0813">Transport</keyword>
<keyword evidence="8 10" id="KW-0472">Membrane</keyword>
<evidence type="ECO:0000256" key="1">
    <source>
        <dbReference type="ARBA" id="ARBA00004571"/>
    </source>
</evidence>
<dbReference type="NCBIfam" id="TIGR04056">
    <property type="entry name" value="OMP_RagA_SusC"/>
    <property type="match status" value="1"/>
</dbReference>
<keyword evidence="5 10" id="KW-0812">Transmembrane</keyword>
<evidence type="ECO:0000313" key="14">
    <source>
        <dbReference type="Proteomes" id="UP000635665"/>
    </source>
</evidence>
<evidence type="ECO:0000256" key="6">
    <source>
        <dbReference type="ARBA" id="ARBA00023004"/>
    </source>
</evidence>
<dbReference type="InterPro" id="IPR023996">
    <property type="entry name" value="TonB-dep_OMP_SusC/RagA"/>
</dbReference>
<accession>A0ABS0TMD8</accession>
<evidence type="ECO:0000256" key="9">
    <source>
        <dbReference type="ARBA" id="ARBA00023237"/>
    </source>
</evidence>
<dbReference type="EMBL" id="JAEHNY010000017">
    <property type="protein sequence ID" value="MBI6121391.1"/>
    <property type="molecule type" value="Genomic_DNA"/>
</dbReference>
<dbReference type="SUPFAM" id="SSF49464">
    <property type="entry name" value="Carboxypeptidase regulatory domain-like"/>
    <property type="match status" value="1"/>
</dbReference>
<dbReference type="Pfam" id="PF00593">
    <property type="entry name" value="TonB_dep_Rec_b-barrel"/>
    <property type="match status" value="1"/>
</dbReference>
<organism evidence="13 14">
    <name type="scientific">Salegentibacter maritimus</name>
    <dbReference type="NCBI Taxonomy" id="2794347"/>
    <lineage>
        <taxon>Bacteria</taxon>
        <taxon>Pseudomonadati</taxon>
        <taxon>Bacteroidota</taxon>
        <taxon>Flavobacteriia</taxon>
        <taxon>Flavobacteriales</taxon>
        <taxon>Flavobacteriaceae</taxon>
        <taxon>Salegentibacter</taxon>
    </lineage>
</organism>
<evidence type="ECO:0000256" key="2">
    <source>
        <dbReference type="ARBA" id="ARBA00022448"/>
    </source>
</evidence>
<evidence type="ECO:0000256" key="4">
    <source>
        <dbReference type="ARBA" id="ARBA00022496"/>
    </source>
</evidence>
<dbReference type="SMART" id="SM00965">
    <property type="entry name" value="STN"/>
    <property type="match status" value="1"/>
</dbReference>
<keyword evidence="7 11" id="KW-0798">TonB box</keyword>
<dbReference type="Pfam" id="PF07660">
    <property type="entry name" value="STN"/>
    <property type="match status" value="1"/>
</dbReference>
<dbReference type="InterPro" id="IPR011662">
    <property type="entry name" value="Secretin/TonB_short_N"/>
</dbReference>
<keyword evidence="3 10" id="KW-1134">Transmembrane beta strand</keyword>
<dbReference type="Pfam" id="PF13715">
    <property type="entry name" value="CarbopepD_reg_2"/>
    <property type="match status" value="1"/>
</dbReference>